<dbReference type="PRINTS" id="PR00775">
    <property type="entry name" value="HEATSHOCK90"/>
</dbReference>
<dbReference type="InterPro" id="IPR020575">
    <property type="entry name" value="Hsp90_N"/>
</dbReference>
<keyword evidence="7" id="KW-1185">Reference proteome</keyword>
<dbReference type="InterPro" id="IPR001404">
    <property type="entry name" value="Hsp90_fam"/>
</dbReference>
<dbReference type="PANTHER" id="PTHR11528">
    <property type="entry name" value="HEAT SHOCK PROTEIN 90 FAMILY MEMBER"/>
    <property type="match status" value="1"/>
</dbReference>
<dbReference type="RefSeq" id="WP_128746709.1">
    <property type="nucleotide sequence ID" value="NZ_CP035281.1"/>
</dbReference>
<dbReference type="OrthoDB" id="9802640at2"/>
<gene>
    <name evidence="6" type="primary">htpG</name>
    <name evidence="6" type="ORF">EQM06_12650</name>
</gene>
<name>A0A410PYE5_9FIRM</name>
<dbReference type="EMBL" id="CP035281">
    <property type="protein sequence ID" value="QAT44002.1"/>
    <property type="molecule type" value="Genomic_DNA"/>
</dbReference>
<sequence>MGSINGKLSVESENIFPIIKQWLYTEQDIFVRELISNCADAISKRDSLIKIGTCQNYAVNSFICIEINQTENTIKFMDNGIGMDADEIERYINQIAFSSAADFLNQYKDNVDNSLIGHFGLGFYSAFMVADKVEIDTLSCKPKSKPVHWTCDCEMNYKMEEGNKSEIGTTITLHVESDLQYLKPQRMGAVINKYFAFFPIPIELSCKDALADTAESPEKKQINDTNPLWVKNPEDCTRAEYIAFYQKAFNTHTEPVLWLHLYNEELGIKGLVYFRNEDSFNQNIDGQIKIYSNQVYITNEGKGLLPEFLSLQNVIFDCTDLPLMASRSSVQKSEALNSITHYIVEQVAFKLYGTFECEREFYEEIWNSLNPFIKFSCLKDKLFASYVEKFIIFRTLRDKYVTLNEYLEQIKDKHQNIIYYVSDEIQQAHYISTFKKAGIDALYMTHVVDQPLIKKLEMKDTNLRFNRIDSDFCSALKEKLTEDEEAKVTEDEARLVNSFKGLVEDKHLTVKADRLITKEISSIMILDEEERRVKDAIEMYSATGIDVSKFSYGNDILLLNLNNKLVHFLLNPSASEKVTNIIKMQLIDIARLGQETLEAEQMSAFIDRSNMILELAIERDNA</sequence>
<dbReference type="Pfam" id="PF13589">
    <property type="entry name" value="HATPase_c_3"/>
    <property type="match status" value="1"/>
</dbReference>
<feature type="binding site" evidence="5">
    <location>
        <position position="33"/>
    </location>
    <ligand>
        <name>ATP</name>
        <dbReference type="ChEBI" id="CHEBI:30616"/>
    </ligand>
</feature>
<dbReference type="Pfam" id="PF00183">
    <property type="entry name" value="HSP90"/>
    <property type="match status" value="1"/>
</dbReference>
<evidence type="ECO:0000256" key="3">
    <source>
        <dbReference type="ARBA" id="ARBA00022840"/>
    </source>
</evidence>
<dbReference type="Gene3D" id="3.40.50.11260">
    <property type="match status" value="1"/>
</dbReference>
<dbReference type="Proteomes" id="UP000287601">
    <property type="component" value="Chromosome"/>
</dbReference>
<dbReference type="Gene3D" id="3.30.565.10">
    <property type="entry name" value="Histidine kinase-like ATPase, C-terminal domain"/>
    <property type="match status" value="1"/>
</dbReference>
<dbReference type="SUPFAM" id="SSF55874">
    <property type="entry name" value="ATPase domain of HSP90 chaperone/DNA topoisomerase II/histidine kinase"/>
    <property type="match status" value="1"/>
</dbReference>
<dbReference type="InterPro" id="IPR037196">
    <property type="entry name" value="HSP90_C"/>
</dbReference>
<feature type="binding site" evidence="5">
    <location>
        <position position="83"/>
    </location>
    <ligand>
        <name>ATP</name>
        <dbReference type="ChEBI" id="CHEBI:30616"/>
    </ligand>
</feature>
<protein>
    <submittedName>
        <fullName evidence="6">Molecular chaperone HtpG</fullName>
    </submittedName>
</protein>
<dbReference type="Gene3D" id="3.30.230.80">
    <property type="match status" value="1"/>
</dbReference>
<dbReference type="InterPro" id="IPR036890">
    <property type="entry name" value="HATPase_C_sf"/>
</dbReference>
<feature type="binding site" evidence="5">
    <location>
        <position position="37"/>
    </location>
    <ligand>
        <name>ATP</name>
        <dbReference type="ChEBI" id="CHEBI:30616"/>
    </ligand>
</feature>
<accession>A0A410PYE5</accession>
<dbReference type="SUPFAM" id="SSF54211">
    <property type="entry name" value="Ribosomal protein S5 domain 2-like"/>
    <property type="match status" value="1"/>
</dbReference>
<dbReference type="GO" id="GO:0016887">
    <property type="term" value="F:ATP hydrolysis activity"/>
    <property type="evidence" value="ECO:0007669"/>
    <property type="project" value="InterPro"/>
</dbReference>
<dbReference type="Gene3D" id="1.20.120.790">
    <property type="entry name" value="Heat shock protein 90, C-terminal domain"/>
    <property type="match status" value="1"/>
</dbReference>
<evidence type="ECO:0000256" key="4">
    <source>
        <dbReference type="ARBA" id="ARBA00023186"/>
    </source>
</evidence>
<feature type="binding site" evidence="5">
    <location>
        <position position="327"/>
    </location>
    <ligand>
        <name>ATP</name>
        <dbReference type="ChEBI" id="CHEBI:30616"/>
    </ligand>
</feature>
<keyword evidence="2 5" id="KW-0547">Nucleotide-binding</keyword>
<evidence type="ECO:0000256" key="1">
    <source>
        <dbReference type="ARBA" id="ARBA00008239"/>
    </source>
</evidence>
<feature type="binding site" evidence="5">
    <location>
        <position position="169"/>
    </location>
    <ligand>
        <name>ATP</name>
        <dbReference type="ChEBI" id="CHEBI:30616"/>
    </ligand>
</feature>
<dbReference type="GO" id="GO:0005524">
    <property type="term" value="F:ATP binding"/>
    <property type="evidence" value="ECO:0007669"/>
    <property type="project" value="UniProtKB-KW"/>
</dbReference>
<dbReference type="PIRSF" id="PIRSF002583">
    <property type="entry name" value="Hsp90"/>
    <property type="match status" value="1"/>
</dbReference>
<keyword evidence="3 5" id="KW-0067">ATP-binding</keyword>
<proteinExistence type="inferred from homology"/>
<keyword evidence="4" id="KW-0143">Chaperone</keyword>
<reference evidence="6 7" key="1">
    <citation type="submission" date="2019-01" db="EMBL/GenBank/DDBJ databases">
        <title>Draft genomes of a novel of Aminipila strains.</title>
        <authorList>
            <person name="Ma S."/>
        </authorList>
    </citation>
    <scope>NUCLEOTIDE SEQUENCE [LARGE SCALE GENOMIC DNA]</scope>
    <source>
        <strain evidence="7">JN-39</strain>
    </source>
</reference>
<evidence type="ECO:0000313" key="6">
    <source>
        <dbReference type="EMBL" id="QAT44002.1"/>
    </source>
</evidence>
<dbReference type="KEGG" id="amij:EQM06_12650"/>
<comment type="similarity">
    <text evidence="1">Belongs to the heat shock protein 90 family.</text>
</comment>
<evidence type="ECO:0000256" key="2">
    <source>
        <dbReference type="ARBA" id="ARBA00022741"/>
    </source>
</evidence>
<dbReference type="GO" id="GO:0051082">
    <property type="term" value="F:unfolded protein binding"/>
    <property type="evidence" value="ECO:0007669"/>
    <property type="project" value="InterPro"/>
</dbReference>
<dbReference type="InterPro" id="IPR020568">
    <property type="entry name" value="Ribosomal_Su5_D2-typ_SF"/>
</dbReference>
<evidence type="ECO:0000313" key="7">
    <source>
        <dbReference type="Proteomes" id="UP000287601"/>
    </source>
</evidence>
<dbReference type="AlphaFoldDB" id="A0A410PYE5"/>
<evidence type="ECO:0000256" key="5">
    <source>
        <dbReference type="PIRSR" id="PIRSR002583-1"/>
    </source>
</evidence>
<dbReference type="NCBIfam" id="NF003555">
    <property type="entry name" value="PRK05218.1"/>
    <property type="match status" value="1"/>
</dbReference>
<organism evidence="6 7">
    <name type="scientific">Aminipila luticellarii</name>
    <dbReference type="NCBI Taxonomy" id="2507160"/>
    <lineage>
        <taxon>Bacteria</taxon>
        <taxon>Bacillati</taxon>
        <taxon>Bacillota</taxon>
        <taxon>Clostridia</taxon>
        <taxon>Peptostreptococcales</taxon>
        <taxon>Anaerovoracaceae</taxon>
        <taxon>Aminipila</taxon>
    </lineage>
</organism>
<dbReference type="GO" id="GO:0140662">
    <property type="term" value="F:ATP-dependent protein folding chaperone"/>
    <property type="evidence" value="ECO:0007669"/>
    <property type="project" value="InterPro"/>
</dbReference>
<feature type="binding site" evidence="5">
    <location>
        <position position="78"/>
    </location>
    <ligand>
        <name>ATP</name>
        <dbReference type="ChEBI" id="CHEBI:30616"/>
    </ligand>
</feature>